<dbReference type="Pfam" id="PF00400">
    <property type="entry name" value="WD40"/>
    <property type="match status" value="3"/>
</dbReference>
<dbReference type="InterPro" id="IPR044716">
    <property type="entry name" value="LEUNIG-like"/>
</dbReference>
<feature type="repeat" description="WD" evidence="3">
    <location>
        <begin position="213"/>
        <end position="246"/>
    </location>
</feature>
<evidence type="ECO:0000256" key="3">
    <source>
        <dbReference type="PROSITE-ProRule" id="PRU00221"/>
    </source>
</evidence>
<dbReference type="EMBL" id="KI631148">
    <property type="protein sequence ID" value="EYU29779.1"/>
    <property type="molecule type" value="Genomic_DNA"/>
</dbReference>
<keyword evidence="1 3" id="KW-0853">WD repeat</keyword>
<evidence type="ECO:0000256" key="2">
    <source>
        <dbReference type="ARBA" id="ARBA00022737"/>
    </source>
</evidence>
<dbReference type="PROSITE" id="PS00678">
    <property type="entry name" value="WD_REPEATS_1"/>
    <property type="match status" value="2"/>
</dbReference>
<dbReference type="SMART" id="SM00320">
    <property type="entry name" value="WD40"/>
    <property type="match status" value="3"/>
</dbReference>
<dbReference type="PROSITE" id="PS50294">
    <property type="entry name" value="WD_REPEATS_REGION"/>
    <property type="match status" value="1"/>
</dbReference>
<dbReference type="InterPro" id="IPR019775">
    <property type="entry name" value="WD40_repeat_CS"/>
</dbReference>
<dbReference type="InterPro" id="IPR006594">
    <property type="entry name" value="LisH"/>
</dbReference>
<reference evidence="4 5" key="1">
    <citation type="journal article" date="2013" name="Proc. Natl. Acad. Sci. U.S.A.">
        <title>Fine-scale variation in meiotic recombination in Mimulus inferred from population shotgun sequencing.</title>
        <authorList>
            <person name="Hellsten U."/>
            <person name="Wright K.M."/>
            <person name="Jenkins J."/>
            <person name="Shu S."/>
            <person name="Yuan Y."/>
            <person name="Wessler S.R."/>
            <person name="Schmutz J."/>
            <person name="Willis J.H."/>
            <person name="Rokhsar D.S."/>
        </authorList>
    </citation>
    <scope>NUCLEOTIDE SEQUENCE [LARGE SCALE GENOMIC DNA]</scope>
    <source>
        <strain evidence="5">cv. DUN x IM62</strain>
    </source>
</reference>
<sequence length="321" mass="36265">MADMMLDVYILDYFVKRKLHNSAYAFMSCSFGKYAPGGFLLEWWFIFWDITRTNEKHSEPAAAYIQREQQQQQQLLMQQLQQMQQHPPLGDPMNSEGMMKMVENQRVSELPLEGFTFNSLLPLTGIDQIGTISGLQNPNLLTQNQFLLASQQQQATHADHKTETSKGEVGRIREKNKVTCCHFSSNGKLLASAGLDKKAVLWNMDTLQTHTTVEEHQDSITDVRFQPNSTQIATASFDKSVRIWDVVHQEGGGQVRFEPITGKLLASASDKVVSIVDVETDKPTHSFHGHFGVVNNICWDINGDHLASVSEDCVKIWRAHS</sequence>
<dbReference type="Pfam" id="PF08513">
    <property type="entry name" value="LisH"/>
    <property type="match status" value="1"/>
</dbReference>
<dbReference type="GO" id="GO:0003714">
    <property type="term" value="F:transcription corepressor activity"/>
    <property type="evidence" value="ECO:0007669"/>
    <property type="project" value="InterPro"/>
</dbReference>
<proteinExistence type="predicted"/>
<dbReference type="SUPFAM" id="SSF50978">
    <property type="entry name" value="WD40 repeat-like"/>
    <property type="match status" value="1"/>
</dbReference>
<feature type="repeat" description="WD" evidence="3">
    <location>
        <begin position="171"/>
        <end position="212"/>
    </location>
</feature>
<dbReference type="STRING" id="4155.A0A022QQA9"/>
<evidence type="ECO:0000313" key="4">
    <source>
        <dbReference type="EMBL" id="EYU29779.1"/>
    </source>
</evidence>
<gene>
    <name evidence="4" type="ORF">MIMGU_mgv1a024501mg</name>
</gene>
<accession>A0A022QQA9</accession>
<evidence type="ECO:0000313" key="5">
    <source>
        <dbReference type="Proteomes" id="UP000030748"/>
    </source>
</evidence>
<dbReference type="Gene3D" id="2.130.10.10">
    <property type="entry name" value="YVTN repeat-like/Quinoprotein amine dehydrogenase"/>
    <property type="match status" value="2"/>
</dbReference>
<dbReference type="PANTHER" id="PTHR44376">
    <property type="entry name" value="TRANSCRIPTIONAL REGULATOR OF FILAMENTOUS GROWTH FLO8"/>
    <property type="match status" value="1"/>
</dbReference>
<dbReference type="AlphaFoldDB" id="A0A022QQA9"/>
<dbReference type="Proteomes" id="UP000030748">
    <property type="component" value="Unassembled WGS sequence"/>
</dbReference>
<name>A0A022QQA9_ERYGU</name>
<keyword evidence="5" id="KW-1185">Reference proteome</keyword>
<protein>
    <submittedName>
        <fullName evidence="4">Uncharacterized protein</fullName>
    </submittedName>
</protein>
<organism evidence="4 5">
    <name type="scientific">Erythranthe guttata</name>
    <name type="common">Yellow monkey flower</name>
    <name type="synonym">Mimulus guttatus</name>
    <dbReference type="NCBI Taxonomy" id="4155"/>
    <lineage>
        <taxon>Eukaryota</taxon>
        <taxon>Viridiplantae</taxon>
        <taxon>Streptophyta</taxon>
        <taxon>Embryophyta</taxon>
        <taxon>Tracheophyta</taxon>
        <taxon>Spermatophyta</taxon>
        <taxon>Magnoliopsida</taxon>
        <taxon>eudicotyledons</taxon>
        <taxon>Gunneridae</taxon>
        <taxon>Pentapetalae</taxon>
        <taxon>asterids</taxon>
        <taxon>lamiids</taxon>
        <taxon>Lamiales</taxon>
        <taxon>Phrymaceae</taxon>
        <taxon>Erythranthe</taxon>
    </lineage>
</organism>
<dbReference type="InterPro" id="IPR015943">
    <property type="entry name" value="WD40/YVTN_repeat-like_dom_sf"/>
</dbReference>
<evidence type="ECO:0000256" key="1">
    <source>
        <dbReference type="ARBA" id="ARBA00022574"/>
    </source>
</evidence>
<dbReference type="PROSITE" id="PS50082">
    <property type="entry name" value="WD_REPEATS_2"/>
    <property type="match status" value="2"/>
</dbReference>
<dbReference type="PANTHER" id="PTHR44376:SF22">
    <property type="entry name" value="TRANSCRIPTIONAL COREPRESSOR LEUNIG_HOMOLOG"/>
    <property type="match status" value="1"/>
</dbReference>
<keyword evidence="2" id="KW-0677">Repeat</keyword>
<dbReference type="InterPro" id="IPR036322">
    <property type="entry name" value="WD40_repeat_dom_sf"/>
</dbReference>
<dbReference type="InterPro" id="IPR001680">
    <property type="entry name" value="WD40_rpt"/>
</dbReference>